<evidence type="ECO:0000256" key="6">
    <source>
        <dbReference type="ARBA" id="ARBA00022723"/>
    </source>
</evidence>
<comment type="cofactor">
    <cofactor evidence="2">
        <name>Mg(2+)</name>
        <dbReference type="ChEBI" id="CHEBI:18420"/>
    </cofactor>
</comment>
<dbReference type="InterPro" id="IPR011005">
    <property type="entry name" value="Dihydropteroate_synth-like_sf"/>
</dbReference>
<dbReference type="InterPro" id="IPR006390">
    <property type="entry name" value="DHP_synth_dom"/>
</dbReference>
<dbReference type="GO" id="GO:0046872">
    <property type="term" value="F:metal ion binding"/>
    <property type="evidence" value="ECO:0007669"/>
    <property type="project" value="UniProtKB-KW"/>
</dbReference>
<dbReference type="GO" id="GO:0046656">
    <property type="term" value="P:folic acid biosynthetic process"/>
    <property type="evidence" value="ECO:0007669"/>
    <property type="project" value="UniProtKB-KW"/>
</dbReference>
<keyword evidence="5 11" id="KW-0808">Transferase</keyword>
<dbReference type="EMBL" id="CABFUZ020000122">
    <property type="protein sequence ID" value="VVM06662.1"/>
    <property type="molecule type" value="Genomic_DNA"/>
</dbReference>
<keyword evidence="12" id="KW-1185">Reference proteome</keyword>
<evidence type="ECO:0000256" key="2">
    <source>
        <dbReference type="ARBA" id="ARBA00001946"/>
    </source>
</evidence>
<keyword evidence="8" id="KW-0289">Folate biosynthesis</keyword>
<dbReference type="GO" id="GO:0046654">
    <property type="term" value="P:tetrahydrofolate biosynthetic process"/>
    <property type="evidence" value="ECO:0007669"/>
    <property type="project" value="TreeGrafter"/>
</dbReference>
<evidence type="ECO:0000256" key="9">
    <source>
        <dbReference type="SAM" id="MobiDB-lite"/>
    </source>
</evidence>
<comment type="catalytic activity">
    <reaction evidence="1">
        <text>(7,8-dihydropterin-6-yl)methyl diphosphate + 4-aminobenzoate = 7,8-dihydropteroate + diphosphate</text>
        <dbReference type="Rhea" id="RHEA:19949"/>
        <dbReference type="ChEBI" id="CHEBI:17836"/>
        <dbReference type="ChEBI" id="CHEBI:17839"/>
        <dbReference type="ChEBI" id="CHEBI:33019"/>
        <dbReference type="ChEBI" id="CHEBI:72950"/>
        <dbReference type="EC" id="2.5.1.15"/>
    </reaction>
</comment>
<evidence type="ECO:0000256" key="5">
    <source>
        <dbReference type="ARBA" id="ARBA00022679"/>
    </source>
</evidence>
<feature type="region of interest" description="Disordered" evidence="9">
    <location>
        <begin position="1"/>
        <end position="31"/>
    </location>
</feature>
<evidence type="ECO:0000313" key="11">
    <source>
        <dbReference type="EMBL" id="VVM06662.1"/>
    </source>
</evidence>
<dbReference type="CDD" id="cd00739">
    <property type="entry name" value="DHPS"/>
    <property type="match status" value="1"/>
</dbReference>
<evidence type="ECO:0000256" key="8">
    <source>
        <dbReference type="ARBA" id="ARBA00022909"/>
    </source>
</evidence>
<dbReference type="PANTHER" id="PTHR20941:SF1">
    <property type="entry name" value="FOLIC ACID SYNTHESIS PROTEIN FOL1"/>
    <property type="match status" value="1"/>
</dbReference>
<dbReference type="RefSeq" id="WP_246189574.1">
    <property type="nucleotide sequence ID" value="NZ_CABFUZ020000122.1"/>
</dbReference>
<keyword evidence="6" id="KW-0479">Metal-binding</keyword>
<gene>
    <name evidence="11" type="primary">folP</name>
    <name evidence="11" type="ORF">MAMC_01171</name>
</gene>
<protein>
    <recommendedName>
        <fullName evidence="4">dihydropteroate synthase</fullName>
        <ecNumber evidence="4">2.5.1.15</ecNumber>
    </recommendedName>
</protein>
<dbReference type="InterPro" id="IPR045031">
    <property type="entry name" value="DHP_synth-like"/>
</dbReference>
<feature type="domain" description="Pterin-binding" evidence="10">
    <location>
        <begin position="1"/>
        <end position="252"/>
    </location>
</feature>
<evidence type="ECO:0000259" key="10">
    <source>
        <dbReference type="PROSITE" id="PS50972"/>
    </source>
</evidence>
<keyword evidence="7" id="KW-0460">Magnesium</keyword>
<evidence type="ECO:0000313" key="12">
    <source>
        <dbReference type="Proteomes" id="UP000381693"/>
    </source>
</evidence>
<evidence type="ECO:0000256" key="3">
    <source>
        <dbReference type="ARBA" id="ARBA00004763"/>
    </source>
</evidence>
<dbReference type="PANTHER" id="PTHR20941">
    <property type="entry name" value="FOLATE SYNTHESIS PROTEINS"/>
    <property type="match status" value="1"/>
</dbReference>
<dbReference type="SUPFAM" id="SSF51717">
    <property type="entry name" value="Dihydropteroate synthetase-like"/>
    <property type="match status" value="1"/>
</dbReference>
<proteinExistence type="predicted"/>
<dbReference type="Proteomes" id="UP000381693">
    <property type="component" value="Unassembled WGS sequence"/>
</dbReference>
<dbReference type="GO" id="GO:0005829">
    <property type="term" value="C:cytosol"/>
    <property type="evidence" value="ECO:0007669"/>
    <property type="project" value="TreeGrafter"/>
</dbReference>
<feature type="compositionally biased region" description="Basic and acidic residues" evidence="9">
    <location>
        <begin position="11"/>
        <end position="31"/>
    </location>
</feature>
<evidence type="ECO:0000256" key="1">
    <source>
        <dbReference type="ARBA" id="ARBA00000012"/>
    </source>
</evidence>
<dbReference type="GO" id="GO:0004156">
    <property type="term" value="F:dihydropteroate synthase activity"/>
    <property type="evidence" value="ECO:0007669"/>
    <property type="project" value="UniProtKB-EC"/>
</dbReference>
<evidence type="ECO:0000256" key="7">
    <source>
        <dbReference type="ARBA" id="ARBA00022842"/>
    </source>
</evidence>
<dbReference type="PROSITE" id="PS50972">
    <property type="entry name" value="PTERIN_BINDING"/>
    <property type="match status" value="1"/>
</dbReference>
<dbReference type="EC" id="2.5.1.15" evidence="4"/>
<organism evidence="11 12">
    <name type="scientific">Methylacidimicrobium cyclopophantes</name>
    <dbReference type="NCBI Taxonomy" id="1041766"/>
    <lineage>
        <taxon>Bacteria</taxon>
        <taxon>Pseudomonadati</taxon>
        <taxon>Verrucomicrobiota</taxon>
        <taxon>Methylacidimicrobium</taxon>
    </lineage>
</organism>
<reference evidence="11" key="1">
    <citation type="submission" date="2019-09" db="EMBL/GenBank/DDBJ databases">
        <authorList>
            <person name="Cremers G."/>
        </authorList>
    </citation>
    <scope>NUCLEOTIDE SEQUENCE [LARGE SCALE GENOMIC DNA]</scope>
    <source>
        <strain evidence="11">3B</strain>
    </source>
</reference>
<comment type="caution">
    <text evidence="11">The sequence shown here is derived from an EMBL/GenBank/DDBJ whole genome shotgun (WGS) entry which is preliminary data.</text>
</comment>
<accession>A0A5E6MAS9</accession>
<dbReference type="Pfam" id="PF00809">
    <property type="entry name" value="Pterin_bind"/>
    <property type="match status" value="1"/>
</dbReference>
<comment type="pathway">
    <text evidence="3">Cofactor biosynthesis; tetrahydrofolate biosynthesis; 7,8-dihydrofolate from 2-amino-4-hydroxy-6-hydroxymethyl-7,8-dihydropteridine diphosphate and 4-aminobenzoate: step 1/2.</text>
</comment>
<dbReference type="InterPro" id="IPR000489">
    <property type="entry name" value="Pterin-binding_dom"/>
</dbReference>
<evidence type="ECO:0000256" key="4">
    <source>
        <dbReference type="ARBA" id="ARBA00012458"/>
    </source>
</evidence>
<dbReference type="NCBIfam" id="TIGR01496">
    <property type="entry name" value="DHPS"/>
    <property type="match status" value="1"/>
</dbReference>
<dbReference type="Gene3D" id="3.20.20.20">
    <property type="entry name" value="Dihydropteroate synthase-like"/>
    <property type="match status" value="1"/>
</dbReference>
<sequence>MGILNLTPDSFSDRGRRRSAEEAAEEAQRMEEIGVDLVDFGAESTRPGADPVSEEEELRRLLPALERAAGRLTVPISVDTYKGSVARAALREGAEIVNDVSGGKWDTGVWEAVREFGAGYVLVHSRGRPKTMHADAVYRDVVREVKEEMRARLAHCVESGIPLEGILCDVGFGFAKTVEQNWTLLRNLPVFAEMGRPLLVGVSRKSFLRELVGERDQDTASVVAEILASTKGAAVWRVHDVDGAIAARKVFSALQGGFR</sequence>
<dbReference type="PROSITE" id="PS00793">
    <property type="entry name" value="DHPS_2"/>
    <property type="match status" value="1"/>
</dbReference>
<name>A0A5E6MAS9_9BACT</name>
<dbReference type="AlphaFoldDB" id="A0A5E6MAS9"/>